<dbReference type="Gene3D" id="3.10.20.370">
    <property type="match status" value="1"/>
</dbReference>
<dbReference type="Pfam" id="PF17921">
    <property type="entry name" value="Integrase_H2C2"/>
    <property type="match status" value="1"/>
</dbReference>
<dbReference type="InterPro" id="IPR043502">
    <property type="entry name" value="DNA/RNA_pol_sf"/>
</dbReference>
<dbReference type="InterPro" id="IPR041373">
    <property type="entry name" value="RT_RNaseH"/>
</dbReference>
<dbReference type="FunFam" id="1.10.340.70:FF:000001">
    <property type="entry name" value="Retrovirus-related Pol polyprotein from transposon gypsy-like Protein"/>
    <property type="match status" value="1"/>
</dbReference>
<keyword evidence="3" id="KW-0548">Nucleotidyltransferase</keyword>
<dbReference type="Gene3D" id="3.30.70.270">
    <property type="match status" value="2"/>
</dbReference>
<dbReference type="PROSITE" id="PS50994">
    <property type="entry name" value="INTEGRASE"/>
    <property type="match status" value="1"/>
</dbReference>
<keyword evidence="2" id="KW-0808">Transferase</keyword>
<dbReference type="PANTHER" id="PTHR37984">
    <property type="entry name" value="PROTEIN CBG26694"/>
    <property type="match status" value="1"/>
</dbReference>
<dbReference type="Gene3D" id="2.40.70.10">
    <property type="entry name" value="Acid Proteases"/>
    <property type="match status" value="1"/>
</dbReference>
<dbReference type="GO" id="GO:0003964">
    <property type="term" value="F:RNA-directed DNA polymerase activity"/>
    <property type="evidence" value="ECO:0007669"/>
    <property type="project" value="UniProtKB-KW"/>
</dbReference>
<dbReference type="Pfam" id="PF13650">
    <property type="entry name" value="Asp_protease_2"/>
    <property type="match status" value="1"/>
</dbReference>
<evidence type="ECO:0000259" key="8">
    <source>
        <dbReference type="PROSITE" id="PS50878"/>
    </source>
</evidence>
<dbReference type="InterPro" id="IPR036397">
    <property type="entry name" value="RNaseH_sf"/>
</dbReference>
<proteinExistence type="predicted"/>
<protein>
    <recommendedName>
        <fullName evidence="1">RNA-directed DNA polymerase</fullName>
        <ecNumber evidence="1">2.7.7.49</ecNumber>
    </recommendedName>
</protein>
<dbReference type="Gene3D" id="3.10.10.10">
    <property type="entry name" value="HIV Type 1 Reverse Transcriptase, subunit A, domain 1"/>
    <property type="match status" value="1"/>
</dbReference>
<dbReference type="EC" id="2.7.7.49" evidence="1"/>
<dbReference type="FunFam" id="3.30.70.270:FF:000020">
    <property type="entry name" value="Transposon Tf2-6 polyprotein-like Protein"/>
    <property type="match status" value="1"/>
</dbReference>
<accession>A0ABD2XHX0</accession>
<gene>
    <name evidence="10" type="ORF">TKK_002658</name>
</gene>
<keyword evidence="4" id="KW-0540">Nuclease</keyword>
<dbReference type="InterPro" id="IPR000477">
    <property type="entry name" value="RT_dom"/>
</dbReference>
<dbReference type="Gene3D" id="1.10.340.70">
    <property type="match status" value="1"/>
</dbReference>
<feature type="domain" description="Reverse transcriptase" evidence="8">
    <location>
        <begin position="277"/>
        <end position="457"/>
    </location>
</feature>
<dbReference type="InterPro" id="IPR041588">
    <property type="entry name" value="Integrase_H2C2"/>
</dbReference>
<evidence type="ECO:0000256" key="1">
    <source>
        <dbReference type="ARBA" id="ARBA00012493"/>
    </source>
</evidence>
<evidence type="ECO:0000256" key="7">
    <source>
        <dbReference type="ARBA" id="ARBA00022918"/>
    </source>
</evidence>
<dbReference type="Pfam" id="PF00078">
    <property type="entry name" value="RVT_1"/>
    <property type="match status" value="1"/>
</dbReference>
<comment type="caution">
    <text evidence="10">The sequence shown here is derived from an EMBL/GenBank/DDBJ whole genome shotgun (WGS) entry which is preliminary data.</text>
</comment>
<dbReference type="SUPFAM" id="SSF53098">
    <property type="entry name" value="Ribonuclease H-like"/>
    <property type="match status" value="1"/>
</dbReference>
<dbReference type="FunFam" id="3.10.20.370:FF:000001">
    <property type="entry name" value="Retrovirus-related Pol polyprotein from transposon 17.6-like protein"/>
    <property type="match status" value="1"/>
</dbReference>
<dbReference type="InterPro" id="IPR012337">
    <property type="entry name" value="RNaseH-like_sf"/>
</dbReference>
<dbReference type="Proteomes" id="UP001627154">
    <property type="component" value="Unassembled WGS sequence"/>
</dbReference>
<dbReference type="CDD" id="cd00303">
    <property type="entry name" value="retropepsin_like"/>
    <property type="match status" value="1"/>
</dbReference>
<dbReference type="GO" id="GO:0042575">
    <property type="term" value="C:DNA polymerase complex"/>
    <property type="evidence" value="ECO:0007669"/>
    <property type="project" value="UniProtKB-ARBA"/>
</dbReference>
<dbReference type="InterPro" id="IPR021109">
    <property type="entry name" value="Peptidase_aspartic_dom_sf"/>
</dbReference>
<reference evidence="10 11" key="1">
    <citation type="journal article" date="2024" name="bioRxiv">
        <title>A reference genome for Trichogramma kaykai: A tiny desert-dwelling parasitoid wasp with competing sex-ratio distorters.</title>
        <authorList>
            <person name="Culotta J."/>
            <person name="Lindsey A.R."/>
        </authorList>
    </citation>
    <scope>NUCLEOTIDE SEQUENCE [LARGE SCALE GENOMIC DNA]</scope>
    <source>
        <strain evidence="10 11">KSX58</strain>
    </source>
</reference>
<name>A0ABD2XHX0_9HYME</name>
<dbReference type="CDD" id="cd09274">
    <property type="entry name" value="RNase_HI_RT_Ty3"/>
    <property type="match status" value="1"/>
</dbReference>
<dbReference type="EMBL" id="JBJJXI010000022">
    <property type="protein sequence ID" value="KAL3405023.1"/>
    <property type="molecule type" value="Genomic_DNA"/>
</dbReference>
<evidence type="ECO:0000259" key="9">
    <source>
        <dbReference type="PROSITE" id="PS50994"/>
    </source>
</evidence>
<dbReference type="SUPFAM" id="SSF50630">
    <property type="entry name" value="Acid proteases"/>
    <property type="match status" value="1"/>
</dbReference>
<organism evidence="10 11">
    <name type="scientific">Trichogramma kaykai</name>
    <dbReference type="NCBI Taxonomy" id="54128"/>
    <lineage>
        <taxon>Eukaryota</taxon>
        <taxon>Metazoa</taxon>
        <taxon>Ecdysozoa</taxon>
        <taxon>Arthropoda</taxon>
        <taxon>Hexapoda</taxon>
        <taxon>Insecta</taxon>
        <taxon>Pterygota</taxon>
        <taxon>Neoptera</taxon>
        <taxon>Endopterygota</taxon>
        <taxon>Hymenoptera</taxon>
        <taxon>Apocrita</taxon>
        <taxon>Proctotrupomorpha</taxon>
        <taxon>Chalcidoidea</taxon>
        <taxon>Trichogrammatidae</taxon>
        <taxon>Trichogramma</taxon>
    </lineage>
</organism>
<keyword evidence="6" id="KW-0378">Hydrolase</keyword>
<keyword evidence="5" id="KW-0255">Endonuclease</keyword>
<dbReference type="GO" id="GO:0016787">
    <property type="term" value="F:hydrolase activity"/>
    <property type="evidence" value="ECO:0007669"/>
    <property type="project" value="UniProtKB-KW"/>
</dbReference>
<dbReference type="InterPro" id="IPR043128">
    <property type="entry name" value="Rev_trsase/Diguanyl_cyclase"/>
</dbReference>
<dbReference type="InterPro" id="IPR050951">
    <property type="entry name" value="Retrovirus_Pol_polyprotein"/>
</dbReference>
<dbReference type="Pfam" id="PF17917">
    <property type="entry name" value="RT_RNaseH"/>
    <property type="match status" value="1"/>
</dbReference>
<evidence type="ECO:0000256" key="2">
    <source>
        <dbReference type="ARBA" id="ARBA00022679"/>
    </source>
</evidence>
<dbReference type="GO" id="GO:0004519">
    <property type="term" value="F:endonuclease activity"/>
    <property type="evidence" value="ECO:0007669"/>
    <property type="project" value="UniProtKB-KW"/>
</dbReference>
<dbReference type="PANTHER" id="PTHR37984:SF5">
    <property type="entry name" value="PROTEIN NYNRIN-LIKE"/>
    <property type="match status" value="1"/>
</dbReference>
<dbReference type="Pfam" id="PF00665">
    <property type="entry name" value="rve"/>
    <property type="match status" value="1"/>
</dbReference>
<dbReference type="AlphaFoldDB" id="A0ABD2XHX0"/>
<evidence type="ECO:0000313" key="10">
    <source>
        <dbReference type="EMBL" id="KAL3405023.1"/>
    </source>
</evidence>
<dbReference type="CDD" id="cd01647">
    <property type="entry name" value="RT_LTR"/>
    <property type="match status" value="1"/>
</dbReference>
<keyword evidence="7" id="KW-0695">RNA-directed DNA polymerase</keyword>
<sequence length="1108" mass="128043">MVITELEQHIRQTDTTSYGECQDLVYAEISSARTDRRDNSRHDREEVDEMCHRTSPAASVMHDIELIDLASLQHDNRIYVAIKIENDTYHALLDPGATASVLGTALSKKYRDRLVSCRTFVRMANGQISAAAGVLKLTFSIDDATATINCRAVRDIDQEIILGMDFAGAFDVDVRLGRRLWRVNEGPWRESVELNTTPTPALYAECAAVQMVDDDKKEQIHTVVNRILTERNTPPGETTIIEHHIKLIDDVPIKLKLRRMSPKMWAVAKQIVEKWCEEGIIERSASDYCSVPVLVKKQNSDEYRMCIDFREINKKTVKDAYPVASLDTVLDKLRKARYISKIDLKAAYHQIPMEKTSRKYTAFAVAGSGLWQFTRLPFGLVNAPMTFCRLVDHLFGPEYEPYVFYYLDDIILVTETFEQHLDWIGKVLRRLVDAGLEINKEKCEFCCHSVAYLGYVLDGEGLRTDSTKVQPILEYPTPTNVKQLRRFLGIIGWYARFIEKDSEMKIPLLRLLRRDQPWTWREEQEQAFQQLKRALTVAPVLARPDFTKPFIIQCDASGTALGAVLVQEDVDGEHPIIYLSRVLTPAERNYSTSEKECLAILWSIKKLRPYVEGYEFVVITDHSALTWLRNLKDPTGRLARWSLEMQQWNFKVIHRKGKLMYVADALSRLQGAEAHMIASITEVADTFGEIADPWYRKMREDVQKYPDKYQNWKVVDERLYRLRKDPLLDPILTREERWKIVVPSEQRQRVMADAHCAPSSGHLGVDKTYDRIARDYYWRGFYYDVLAFIQSCESCQQYKSIQSGQSGLMSSRIVERPWVIIAADLMEFPPSKRQNKYLIVFQDLFTRWIEVKPIRKANGKSIAQALEELILFRWEAPRYFLSDNGKEFDNALLKDVLETYGVKHVTTAPYNPRSNPVERTNRTLKPMIAAFVKNDHRDWDVHVHEFRHAVNTAVQATTRVSPAFLNFGRHPTPVKSLRREMDDGCTIEKINPEDWLDRLRRLDALRDLVSKHIDQAQTKQAAQFNRGRKEAKFFVGDKVWRKTHLQSDASKKFNSKLGPKYDGPYLISRVIAPTTYLLSPCEGTTRKISKAAASELKRYVERRTTRND</sequence>
<dbReference type="Gene3D" id="3.30.420.10">
    <property type="entry name" value="Ribonuclease H-like superfamily/Ribonuclease H"/>
    <property type="match status" value="1"/>
</dbReference>
<dbReference type="PROSITE" id="PS50878">
    <property type="entry name" value="RT_POL"/>
    <property type="match status" value="1"/>
</dbReference>
<dbReference type="SUPFAM" id="SSF56672">
    <property type="entry name" value="DNA/RNA polymerases"/>
    <property type="match status" value="1"/>
</dbReference>
<evidence type="ECO:0000256" key="4">
    <source>
        <dbReference type="ARBA" id="ARBA00022722"/>
    </source>
</evidence>
<evidence type="ECO:0000313" key="11">
    <source>
        <dbReference type="Proteomes" id="UP001627154"/>
    </source>
</evidence>
<dbReference type="InterPro" id="IPR001584">
    <property type="entry name" value="Integrase_cat-core"/>
</dbReference>
<keyword evidence="11" id="KW-1185">Reference proteome</keyword>
<evidence type="ECO:0000256" key="6">
    <source>
        <dbReference type="ARBA" id="ARBA00022801"/>
    </source>
</evidence>
<evidence type="ECO:0000256" key="3">
    <source>
        <dbReference type="ARBA" id="ARBA00022695"/>
    </source>
</evidence>
<evidence type="ECO:0000256" key="5">
    <source>
        <dbReference type="ARBA" id="ARBA00022759"/>
    </source>
</evidence>
<feature type="domain" description="Integrase catalytic" evidence="9">
    <location>
        <begin position="813"/>
        <end position="970"/>
    </location>
</feature>